<keyword evidence="1" id="KW-0812">Transmembrane</keyword>
<dbReference type="Proteomes" id="UP000187012">
    <property type="component" value="Unassembled WGS sequence"/>
</dbReference>
<feature type="transmembrane region" description="Helical" evidence="1">
    <location>
        <begin position="71"/>
        <end position="89"/>
    </location>
</feature>
<dbReference type="AlphaFoldDB" id="A0A1N7S7W2"/>
<keyword evidence="3" id="KW-1185">Reference proteome</keyword>
<gene>
    <name evidence="2" type="ORF">BN2475_440008</name>
</gene>
<proteinExistence type="predicted"/>
<organism evidence="2 3">
    <name type="scientific">Paraburkholderia ribeironis</name>
    <dbReference type="NCBI Taxonomy" id="1247936"/>
    <lineage>
        <taxon>Bacteria</taxon>
        <taxon>Pseudomonadati</taxon>
        <taxon>Pseudomonadota</taxon>
        <taxon>Betaproteobacteria</taxon>
        <taxon>Burkholderiales</taxon>
        <taxon>Burkholderiaceae</taxon>
        <taxon>Paraburkholderia</taxon>
    </lineage>
</organism>
<protein>
    <submittedName>
        <fullName evidence="2">Amino-acid transporter protein</fullName>
    </submittedName>
</protein>
<evidence type="ECO:0000313" key="3">
    <source>
        <dbReference type="Proteomes" id="UP000187012"/>
    </source>
</evidence>
<reference evidence="2 3" key="1">
    <citation type="submission" date="2016-12" db="EMBL/GenBank/DDBJ databases">
        <authorList>
            <person name="Song W.-J."/>
            <person name="Kurnit D.M."/>
        </authorList>
    </citation>
    <scope>NUCLEOTIDE SEQUENCE [LARGE SCALE GENOMIC DNA]</scope>
    <source>
        <strain evidence="2 3">STM7296</strain>
    </source>
</reference>
<evidence type="ECO:0000313" key="2">
    <source>
        <dbReference type="EMBL" id="SIT43528.1"/>
    </source>
</evidence>
<feature type="transmembrane region" description="Helical" evidence="1">
    <location>
        <begin position="33"/>
        <end position="59"/>
    </location>
</feature>
<dbReference type="EMBL" id="CYGX02000044">
    <property type="protein sequence ID" value="SIT43528.1"/>
    <property type="molecule type" value="Genomic_DNA"/>
</dbReference>
<keyword evidence="1" id="KW-0472">Membrane</keyword>
<sequence length="92" mass="9703">MFADSLFVSLANPKGWVATLLTYPSFISPYGSYIGQAVPMGVAATAISVAVYGGYMFLAHRASVALNNKSVLEKITGALYACIAVGLIFSNY</sequence>
<name>A0A1N7S7W2_9BURK</name>
<evidence type="ECO:0000256" key="1">
    <source>
        <dbReference type="SAM" id="Phobius"/>
    </source>
</evidence>
<keyword evidence="1" id="KW-1133">Transmembrane helix</keyword>
<accession>A0A1N7S7W2</accession>